<dbReference type="Gramene" id="KCW65873">
    <property type="protein sequence ID" value="KCW65873"/>
    <property type="gene ID" value="EUGRSUZ_G03209"/>
</dbReference>
<reference evidence="1" key="1">
    <citation type="submission" date="2013-07" db="EMBL/GenBank/DDBJ databases">
        <title>The genome of Eucalyptus grandis.</title>
        <authorList>
            <person name="Schmutz J."/>
            <person name="Hayes R."/>
            <person name="Myburg A."/>
            <person name="Tuskan G."/>
            <person name="Grattapaglia D."/>
            <person name="Rokhsar D.S."/>
        </authorList>
    </citation>
    <scope>NUCLEOTIDE SEQUENCE</scope>
    <source>
        <tissue evidence="1">Leaf extractions</tissue>
    </source>
</reference>
<accession>A0A059BIC9</accession>
<evidence type="ECO:0000313" key="1">
    <source>
        <dbReference type="EMBL" id="KCW65873.1"/>
    </source>
</evidence>
<organism evidence="1">
    <name type="scientific">Eucalyptus grandis</name>
    <name type="common">Flooded gum</name>
    <dbReference type="NCBI Taxonomy" id="71139"/>
    <lineage>
        <taxon>Eukaryota</taxon>
        <taxon>Viridiplantae</taxon>
        <taxon>Streptophyta</taxon>
        <taxon>Embryophyta</taxon>
        <taxon>Tracheophyta</taxon>
        <taxon>Spermatophyta</taxon>
        <taxon>Magnoliopsida</taxon>
        <taxon>eudicotyledons</taxon>
        <taxon>Gunneridae</taxon>
        <taxon>Pentapetalae</taxon>
        <taxon>rosids</taxon>
        <taxon>malvids</taxon>
        <taxon>Myrtales</taxon>
        <taxon>Myrtaceae</taxon>
        <taxon>Myrtoideae</taxon>
        <taxon>Eucalypteae</taxon>
        <taxon>Eucalyptus</taxon>
    </lineage>
</organism>
<sequence>MYVKSHSLRGMQSKVKIELLATVKFRDLLTEKKSLEIRMTISSLCHQACDNKEKSHYRRKIKRSQIFSSSLKRDFSWH</sequence>
<protein>
    <submittedName>
        <fullName evidence="1">Uncharacterized protein</fullName>
    </submittedName>
</protein>
<proteinExistence type="predicted"/>
<dbReference type="AlphaFoldDB" id="A0A059BIC9"/>
<dbReference type="InParanoid" id="A0A059BIC9"/>
<name>A0A059BIC9_EUCGR</name>
<dbReference type="EMBL" id="KK198759">
    <property type="protein sequence ID" value="KCW65873.1"/>
    <property type="molecule type" value="Genomic_DNA"/>
</dbReference>
<gene>
    <name evidence="1" type="ORF">EUGRSUZ_G03209</name>
</gene>